<feature type="coiled-coil region" evidence="1">
    <location>
        <begin position="1"/>
        <end position="28"/>
    </location>
</feature>
<evidence type="ECO:0000313" key="2">
    <source>
        <dbReference type="EMBL" id="OGD56285.1"/>
    </source>
</evidence>
<evidence type="ECO:0008006" key="4">
    <source>
        <dbReference type="Google" id="ProtNLM"/>
    </source>
</evidence>
<proteinExistence type="predicted"/>
<evidence type="ECO:0000256" key="1">
    <source>
        <dbReference type="SAM" id="Coils"/>
    </source>
</evidence>
<organism evidence="2 3">
    <name type="scientific">Candidatus Berkelbacteria bacterium RBG_13_40_8</name>
    <dbReference type="NCBI Taxonomy" id="1797467"/>
    <lineage>
        <taxon>Bacteria</taxon>
        <taxon>Candidatus Berkelbacteria</taxon>
    </lineage>
</organism>
<name>A0A1F5DMF1_9BACT</name>
<dbReference type="Proteomes" id="UP000178764">
    <property type="component" value="Unassembled WGS sequence"/>
</dbReference>
<accession>A0A1F5DMF1</accession>
<comment type="caution">
    <text evidence="2">The sequence shown here is derived from an EMBL/GenBank/DDBJ whole genome shotgun (WGS) entry which is preliminary data.</text>
</comment>
<reference evidence="2 3" key="1">
    <citation type="journal article" date="2016" name="Nat. Commun.">
        <title>Thousands of microbial genomes shed light on interconnected biogeochemical processes in an aquifer system.</title>
        <authorList>
            <person name="Anantharaman K."/>
            <person name="Brown C.T."/>
            <person name="Hug L.A."/>
            <person name="Sharon I."/>
            <person name="Castelle C.J."/>
            <person name="Probst A.J."/>
            <person name="Thomas B.C."/>
            <person name="Singh A."/>
            <person name="Wilkins M.J."/>
            <person name="Karaoz U."/>
            <person name="Brodie E.L."/>
            <person name="Williams K.H."/>
            <person name="Hubbard S.S."/>
            <person name="Banfield J.F."/>
        </authorList>
    </citation>
    <scope>NUCLEOTIDE SEQUENCE [LARGE SCALE GENOMIC DNA]</scope>
</reference>
<dbReference type="EMBL" id="MEZT01000023">
    <property type="protein sequence ID" value="OGD56285.1"/>
    <property type="molecule type" value="Genomic_DNA"/>
</dbReference>
<evidence type="ECO:0000313" key="3">
    <source>
        <dbReference type="Proteomes" id="UP000178764"/>
    </source>
</evidence>
<gene>
    <name evidence="2" type="ORF">A2V71_04085</name>
</gene>
<protein>
    <recommendedName>
        <fullName evidence="4">50S ribosomal protein L7/L12</fullName>
    </recommendedName>
</protein>
<keyword evidence="1" id="KW-0175">Coiled coil</keyword>
<sequence>MDKDDKKLAEIRKLLDEAESKVQAAKRIIFEQVYQEQAENLEVSMNEDCKIIEGVFDGENMIDKFSKKYPIPANYSSKSKLVAGDNLKLTVAVDGTFIFKQIGPVERKRLVGKLSRHGDGWQVNAEGTKFNVLQAAVTYFKGKPGDKITIIVPKTGESDWAAIENLVEKSE</sequence>
<dbReference type="AlphaFoldDB" id="A0A1F5DMF1"/>